<evidence type="ECO:0000256" key="12">
    <source>
        <dbReference type="ARBA" id="ARBA00041185"/>
    </source>
</evidence>
<dbReference type="GO" id="GO:0051301">
    <property type="term" value="P:cell division"/>
    <property type="evidence" value="ECO:0007669"/>
    <property type="project" value="InterPro"/>
</dbReference>
<dbReference type="PANTHER" id="PTHR30474">
    <property type="entry name" value="CELL CYCLE PROTEIN"/>
    <property type="match status" value="1"/>
</dbReference>
<evidence type="ECO:0000256" key="15">
    <source>
        <dbReference type="ARBA" id="ARBA00049902"/>
    </source>
</evidence>
<evidence type="ECO:0000313" key="19">
    <source>
        <dbReference type="Proteomes" id="UP000186341"/>
    </source>
</evidence>
<dbReference type="GO" id="GO:0009252">
    <property type="term" value="P:peptidoglycan biosynthetic process"/>
    <property type="evidence" value="ECO:0007669"/>
    <property type="project" value="UniProtKB-KW"/>
</dbReference>
<dbReference type="GO" id="GO:0008360">
    <property type="term" value="P:regulation of cell shape"/>
    <property type="evidence" value="ECO:0007669"/>
    <property type="project" value="UniProtKB-KW"/>
</dbReference>
<sequence>MERMLSKLMMKSGSDPWINASVFLLMIFGTIMVISTDLGLHIGEPRQILISIGKQLLYMGAGYLSMVAVSKLFDYSLFKVFQKFLIIVFFGLMICVLIFGTTVYGSKAWLTIAGIISIQPSEFAKPLIIWMSALAVYMTCYYPRRSESFWVMFHDPNMFFIGCALFVLLQHDLGTLTIIFLIYVVCTLVPAEKGPRFEKTRKVQKWIKGIGAVAVICATVFVFVTDIAENVTSQITPLYHVSTRIRNMKDPYADVYNEGYQPANSLYSIGDAGLFGKGIGNSARKYGYLTQADSDYILAVTIEETGILGLGLIFVLYLILIGRMFWYALMAKDSYDKVLLVGTAAYLGIHFIINVGGVGALIPMTGVPLLFISAGGTSIVAASLAIGAAQSRIADIRKQNGEI</sequence>
<feature type="transmembrane region" description="Helical" evidence="17">
    <location>
        <begin position="338"/>
        <end position="362"/>
    </location>
</feature>
<dbReference type="GO" id="GO:0008955">
    <property type="term" value="F:peptidoglycan glycosyltransferase activity"/>
    <property type="evidence" value="ECO:0007669"/>
    <property type="project" value="UniProtKB-EC"/>
</dbReference>
<evidence type="ECO:0000256" key="5">
    <source>
        <dbReference type="ARBA" id="ARBA00022960"/>
    </source>
</evidence>
<name>A0A1U7ND49_9FIRM</name>
<feature type="transmembrane region" description="Helical" evidence="17">
    <location>
        <begin position="20"/>
        <end position="43"/>
    </location>
</feature>
<evidence type="ECO:0000256" key="4">
    <source>
        <dbReference type="ARBA" id="ARBA00022692"/>
    </source>
</evidence>
<gene>
    <name evidence="18" type="ORF">BO222_11720</name>
</gene>
<feature type="transmembrane region" description="Helical" evidence="17">
    <location>
        <begin position="127"/>
        <end position="144"/>
    </location>
</feature>
<dbReference type="EC" id="2.4.99.28" evidence="14"/>
<dbReference type="AlphaFoldDB" id="A0A1U7ND49"/>
<accession>A0A1U7ND49</accession>
<comment type="caution">
    <text evidence="18">The sequence shown here is derived from an EMBL/GenBank/DDBJ whole genome shotgun (WGS) entry which is preliminary data.</text>
</comment>
<reference evidence="18 19" key="1">
    <citation type="submission" date="2016-11" db="EMBL/GenBank/DDBJ databases">
        <title>Description of two novel members of the family Erysipelotrichaceae: Ileibacterium lipovorans gen. nov., sp. nov. and Dubosiella newyorkensis, gen. nov., sp. nov.</title>
        <authorList>
            <person name="Cox L.M."/>
            <person name="Sohn J."/>
            <person name="Tyrrell K.L."/>
            <person name="Citron D.M."/>
            <person name="Lawson P.A."/>
            <person name="Patel N.B."/>
            <person name="Iizumi T."/>
            <person name="Perez-Perez G.I."/>
            <person name="Goldstein E.J."/>
            <person name="Blaser M.J."/>
        </authorList>
    </citation>
    <scope>NUCLEOTIDE SEQUENCE [LARGE SCALE GENOMIC DNA]</scope>
    <source>
        <strain evidence="18 19">NYU-BL-A3</strain>
    </source>
</reference>
<evidence type="ECO:0000256" key="10">
    <source>
        <dbReference type="ARBA" id="ARBA00033270"/>
    </source>
</evidence>
<evidence type="ECO:0000256" key="6">
    <source>
        <dbReference type="ARBA" id="ARBA00022984"/>
    </source>
</evidence>
<keyword evidence="2" id="KW-0328">Glycosyltransferase</keyword>
<feature type="transmembrane region" description="Helical" evidence="17">
    <location>
        <begin position="368"/>
        <end position="389"/>
    </location>
</feature>
<protein>
    <recommendedName>
        <fullName evidence="12">Probable peptidoglycan glycosyltransferase FtsW</fullName>
        <ecNumber evidence="14">2.4.99.28</ecNumber>
    </recommendedName>
    <alternativeName>
        <fullName evidence="13">Cell division protein FtsW</fullName>
    </alternativeName>
    <alternativeName>
        <fullName evidence="10">Cell wall polymerase</fullName>
    </alternativeName>
    <alternativeName>
        <fullName evidence="9">Peptidoglycan polymerase</fullName>
    </alternativeName>
</protein>
<evidence type="ECO:0000256" key="14">
    <source>
        <dbReference type="ARBA" id="ARBA00044770"/>
    </source>
</evidence>
<feature type="transmembrane region" description="Helical" evidence="17">
    <location>
        <begin position="306"/>
        <end position="326"/>
    </location>
</feature>
<evidence type="ECO:0000256" key="11">
    <source>
        <dbReference type="ARBA" id="ARBA00038053"/>
    </source>
</evidence>
<evidence type="ECO:0000313" key="18">
    <source>
        <dbReference type="EMBL" id="OLU36765.1"/>
    </source>
</evidence>
<keyword evidence="4 17" id="KW-0812">Transmembrane</keyword>
<comment type="similarity">
    <text evidence="11">Belongs to the SEDS family. FtsW subfamily.</text>
</comment>
<dbReference type="PANTHER" id="PTHR30474:SF2">
    <property type="entry name" value="PEPTIDOGLYCAN GLYCOSYLTRANSFERASE FTSW-RELATED"/>
    <property type="match status" value="1"/>
</dbReference>
<dbReference type="Pfam" id="PF01098">
    <property type="entry name" value="FTSW_RODA_SPOVE"/>
    <property type="match status" value="1"/>
</dbReference>
<evidence type="ECO:0000256" key="3">
    <source>
        <dbReference type="ARBA" id="ARBA00022679"/>
    </source>
</evidence>
<proteinExistence type="inferred from homology"/>
<feature type="transmembrane region" description="Helical" evidence="17">
    <location>
        <begin position="159"/>
        <end position="185"/>
    </location>
</feature>
<organism evidence="18 19">
    <name type="scientific">Ileibacterium valens</name>
    <dbReference type="NCBI Taxonomy" id="1862668"/>
    <lineage>
        <taxon>Bacteria</taxon>
        <taxon>Bacillati</taxon>
        <taxon>Bacillota</taxon>
        <taxon>Erysipelotrichia</taxon>
        <taxon>Erysipelotrichales</taxon>
        <taxon>Erysipelotrichaceae</taxon>
        <taxon>Ileibacterium</taxon>
    </lineage>
</organism>
<dbReference type="Proteomes" id="UP000186341">
    <property type="component" value="Unassembled WGS sequence"/>
</dbReference>
<dbReference type="GO" id="GO:0015648">
    <property type="term" value="F:lipid-linked peptidoglycan transporter activity"/>
    <property type="evidence" value="ECO:0007669"/>
    <property type="project" value="TreeGrafter"/>
</dbReference>
<evidence type="ECO:0000256" key="1">
    <source>
        <dbReference type="ARBA" id="ARBA00004141"/>
    </source>
</evidence>
<feature type="transmembrane region" description="Helical" evidence="17">
    <location>
        <begin position="55"/>
        <end position="73"/>
    </location>
</feature>
<evidence type="ECO:0000256" key="7">
    <source>
        <dbReference type="ARBA" id="ARBA00022989"/>
    </source>
</evidence>
<keyword evidence="8 17" id="KW-0472">Membrane</keyword>
<feature type="transmembrane region" description="Helical" evidence="17">
    <location>
        <begin position="85"/>
        <end position="106"/>
    </location>
</feature>
<feature type="transmembrane region" description="Helical" evidence="17">
    <location>
        <begin position="206"/>
        <end position="224"/>
    </location>
</feature>
<keyword evidence="5" id="KW-0133">Cell shape</keyword>
<evidence type="ECO:0000256" key="16">
    <source>
        <dbReference type="ARBA" id="ARBA00049966"/>
    </source>
</evidence>
<dbReference type="InterPro" id="IPR001182">
    <property type="entry name" value="FtsW/RodA"/>
</dbReference>
<evidence type="ECO:0000256" key="17">
    <source>
        <dbReference type="SAM" id="Phobius"/>
    </source>
</evidence>
<evidence type="ECO:0000256" key="13">
    <source>
        <dbReference type="ARBA" id="ARBA00041418"/>
    </source>
</evidence>
<dbReference type="GO" id="GO:0032153">
    <property type="term" value="C:cell division site"/>
    <property type="evidence" value="ECO:0007669"/>
    <property type="project" value="TreeGrafter"/>
</dbReference>
<dbReference type="GO" id="GO:0005886">
    <property type="term" value="C:plasma membrane"/>
    <property type="evidence" value="ECO:0007669"/>
    <property type="project" value="TreeGrafter"/>
</dbReference>
<evidence type="ECO:0000256" key="2">
    <source>
        <dbReference type="ARBA" id="ARBA00022676"/>
    </source>
</evidence>
<comment type="function">
    <text evidence="16">Peptidoglycan polymerase that is essential for cell division.</text>
</comment>
<evidence type="ECO:0000256" key="8">
    <source>
        <dbReference type="ARBA" id="ARBA00023136"/>
    </source>
</evidence>
<comment type="catalytic activity">
    <reaction evidence="15">
        <text>[GlcNAc-(1-&gt;4)-Mur2Ac(oyl-L-Ala-gamma-D-Glu-L-Lys-D-Ala-D-Ala)](n)-di-trans,octa-cis-undecaprenyl diphosphate + beta-D-GlcNAc-(1-&gt;4)-Mur2Ac(oyl-L-Ala-gamma-D-Glu-L-Lys-D-Ala-D-Ala)-di-trans,octa-cis-undecaprenyl diphosphate = [GlcNAc-(1-&gt;4)-Mur2Ac(oyl-L-Ala-gamma-D-Glu-L-Lys-D-Ala-D-Ala)](n+1)-di-trans,octa-cis-undecaprenyl diphosphate + di-trans,octa-cis-undecaprenyl diphosphate + H(+)</text>
        <dbReference type="Rhea" id="RHEA:23708"/>
        <dbReference type="Rhea" id="RHEA-COMP:9602"/>
        <dbReference type="Rhea" id="RHEA-COMP:9603"/>
        <dbReference type="ChEBI" id="CHEBI:15378"/>
        <dbReference type="ChEBI" id="CHEBI:58405"/>
        <dbReference type="ChEBI" id="CHEBI:60033"/>
        <dbReference type="ChEBI" id="CHEBI:78435"/>
        <dbReference type="EC" id="2.4.99.28"/>
    </reaction>
</comment>
<keyword evidence="7 17" id="KW-1133">Transmembrane helix</keyword>
<dbReference type="EMBL" id="MPJW01000260">
    <property type="protein sequence ID" value="OLU36765.1"/>
    <property type="molecule type" value="Genomic_DNA"/>
</dbReference>
<comment type="subcellular location">
    <subcellularLocation>
        <location evidence="1">Membrane</location>
        <topology evidence="1">Multi-pass membrane protein</topology>
    </subcellularLocation>
</comment>
<keyword evidence="3" id="KW-0808">Transferase</keyword>
<keyword evidence="19" id="KW-1185">Reference proteome</keyword>
<keyword evidence="6" id="KW-0573">Peptidoglycan synthesis</keyword>
<evidence type="ECO:0000256" key="9">
    <source>
        <dbReference type="ARBA" id="ARBA00032370"/>
    </source>
</evidence>